<keyword evidence="3" id="KW-1185">Reference proteome</keyword>
<comment type="caution">
    <text evidence="2">The sequence shown here is derived from an EMBL/GenBank/DDBJ whole genome shotgun (WGS) entry which is preliminary data.</text>
</comment>
<evidence type="ECO:0000313" key="3">
    <source>
        <dbReference type="Proteomes" id="UP000314294"/>
    </source>
</evidence>
<dbReference type="Proteomes" id="UP000314294">
    <property type="component" value="Unassembled WGS sequence"/>
</dbReference>
<organism evidence="2 3">
    <name type="scientific">Liparis tanakae</name>
    <name type="common">Tanaka's snailfish</name>
    <dbReference type="NCBI Taxonomy" id="230148"/>
    <lineage>
        <taxon>Eukaryota</taxon>
        <taxon>Metazoa</taxon>
        <taxon>Chordata</taxon>
        <taxon>Craniata</taxon>
        <taxon>Vertebrata</taxon>
        <taxon>Euteleostomi</taxon>
        <taxon>Actinopterygii</taxon>
        <taxon>Neopterygii</taxon>
        <taxon>Teleostei</taxon>
        <taxon>Neoteleostei</taxon>
        <taxon>Acanthomorphata</taxon>
        <taxon>Eupercaria</taxon>
        <taxon>Perciformes</taxon>
        <taxon>Cottioidei</taxon>
        <taxon>Cottales</taxon>
        <taxon>Liparidae</taxon>
        <taxon>Liparis</taxon>
    </lineage>
</organism>
<protein>
    <submittedName>
        <fullName evidence="2">Uncharacterized protein</fullName>
    </submittedName>
</protein>
<proteinExistence type="predicted"/>
<dbReference type="AlphaFoldDB" id="A0A4Z2G4T2"/>
<name>A0A4Z2G4T2_9TELE</name>
<gene>
    <name evidence="2" type="ORF">EYF80_041720</name>
</gene>
<sequence length="71" mass="8202">MPPYWRTTLHRQRFPGGNTDFKALFLQLKENLPVPAEKSPPNSWHRADVDLHPGSAPPLKTQQLKPINWAY</sequence>
<feature type="region of interest" description="Disordered" evidence="1">
    <location>
        <begin position="34"/>
        <end position="60"/>
    </location>
</feature>
<evidence type="ECO:0000256" key="1">
    <source>
        <dbReference type="SAM" id="MobiDB-lite"/>
    </source>
</evidence>
<dbReference type="EMBL" id="SRLO01000711">
    <property type="protein sequence ID" value="TNN48095.1"/>
    <property type="molecule type" value="Genomic_DNA"/>
</dbReference>
<reference evidence="2 3" key="1">
    <citation type="submission" date="2019-03" db="EMBL/GenBank/DDBJ databases">
        <title>First draft genome of Liparis tanakae, snailfish: a comprehensive survey of snailfish specific genes.</title>
        <authorList>
            <person name="Kim W."/>
            <person name="Song I."/>
            <person name="Jeong J.-H."/>
            <person name="Kim D."/>
            <person name="Kim S."/>
            <person name="Ryu S."/>
            <person name="Song J.Y."/>
            <person name="Lee S.K."/>
        </authorList>
    </citation>
    <scope>NUCLEOTIDE SEQUENCE [LARGE SCALE GENOMIC DNA]</scope>
    <source>
        <tissue evidence="2">Muscle</tissue>
    </source>
</reference>
<accession>A0A4Z2G4T2</accession>
<evidence type="ECO:0000313" key="2">
    <source>
        <dbReference type="EMBL" id="TNN48095.1"/>
    </source>
</evidence>